<dbReference type="RefSeq" id="WP_185273628.1">
    <property type="nucleotide sequence ID" value="NZ_CP055156.1"/>
</dbReference>
<feature type="transmembrane region" description="Helical" evidence="6">
    <location>
        <begin position="731"/>
        <end position="751"/>
    </location>
</feature>
<dbReference type="Pfam" id="PF02687">
    <property type="entry name" value="FtsX"/>
    <property type="match status" value="2"/>
</dbReference>
<evidence type="ECO:0000259" key="8">
    <source>
        <dbReference type="Pfam" id="PF12704"/>
    </source>
</evidence>
<dbReference type="PANTHER" id="PTHR30572">
    <property type="entry name" value="MEMBRANE COMPONENT OF TRANSPORTER-RELATED"/>
    <property type="match status" value="1"/>
</dbReference>
<evidence type="ECO:0000256" key="2">
    <source>
        <dbReference type="ARBA" id="ARBA00022475"/>
    </source>
</evidence>
<feature type="transmembrane region" description="Helical" evidence="6">
    <location>
        <begin position="763"/>
        <end position="785"/>
    </location>
</feature>
<feature type="domain" description="ABC3 transporter permease C-terminal" evidence="7">
    <location>
        <begin position="682"/>
        <end position="794"/>
    </location>
</feature>
<dbReference type="KEGG" id="aswu:HUW51_08930"/>
<dbReference type="InterPro" id="IPR025857">
    <property type="entry name" value="MacB_PCD"/>
</dbReference>
<evidence type="ECO:0000256" key="6">
    <source>
        <dbReference type="SAM" id="Phobius"/>
    </source>
</evidence>
<evidence type="ECO:0000313" key="9">
    <source>
        <dbReference type="EMBL" id="QNF32849.1"/>
    </source>
</evidence>
<feature type="transmembrane region" description="Helical" evidence="6">
    <location>
        <begin position="378"/>
        <end position="402"/>
    </location>
</feature>
<accession>A0A7G7G6R5</accession>
<evidence type="ECO:0000256" key="4">
    <source>
        <dbReference type="ARBA" id="ARBA00022989"/>
    </source>
</evidence>
<dbReference type="Proteomes" id="UP000515237">
    <property type="component" value="Chromosome"/>
</dbReference>
<feature type="transmembrane region" description="Helical" evidence="6">
    <location>
        <begin position="335"/>
        <end position="358"/>
    </location>
</feature>
<dbReference type="GO" id="GO:0005886">
    <property type="term" value="C:plasma membrane"/>
    <property type="evidence" value="ECO:0007669"/>
    <property type="project" value="UniProtKB-SubCell"/>
</dbReference>
<dbReference type="GO" id="GO:0022857">
    <property type="term" value="F:transmembrane transporter activity"/>
    <property type="evidence" value="ECO:0007669"/>
    <property type="project" value="TreeGrafter"/>
</dbReference>
<dbReference type="PANTHER" id="PTHR30572:SF18">
    <property type="entry name" value="ABC-TYPE MACROLIDE FAMILY EXPORT SYSTEM PERMEASE COMPONENT 2"/>
    <property type="match status" value="1"/>
</dbReference>
<gene>
    <name evidence="9" type="ORF">HUW51_08930</name>
</gene>
<keyword evidence="10" id="KW-1185">Reference proteome</keyword>
<keyword evidence="4 6" id="KW-1133">Transmembrane helix</keyword>
<dbReference type="EMBL" id="CP055156">
    <property type="protein sequence ID" value="QNF32849.1"/>
    <property type="molecule type" value="Genomic_DNA"/>
</dbReference>
<dbReference type="Pfam" id="PF12704">
    <property type="entry name" value="MacB_PCD"/>
    <property type="match status" value="1"/>
</dbReference>
<dbReference type="InterPro" id="IPR003838">
    <property type="entry name" value="ABC3_permease_C"/>
</dbReference>
<evidence type="ECO:0000256" key="5">
    <source>
        <dbReference type="ARBA" id="ARBA00023136"/>
    </source>
</evidence>
<reference evidence="9 10" key="1">
    <citation type="journal article" date="2018" name="Int. J. Syst. Evol. Microbiol.">
        <title>Adhaeribacter swui sp. nov., isolated from wet mud.</title>
        <authorList>
            <person name="Kim D.U."/>
            <person name="Kim K.W."/>
            <person name="Kang M.S."/>
            <person name="Kim J.Y."/>
            <person name="Jang J.H."/>
            <person name="Kim M.K."/>
        </authorList>
    </citation>
    <scope>NUCLEOTIDE SEQUENCE [LARGE SCALE GENOMIC DNA]</scope>
    <source>
        <strain evidence="9 10">KCTC 52873</strain>
    </source>
</reference>
<comment type="subcellular location">
    <subcellularLocation>
        <location evidence="1">Cell membrane</location>
        <topology evidence="1">Multi-pass membrane protein</topology>
    </subcellularLocation>
</comment>
<dbReference type="AlphaFoldDB" id="A0A7G7G6R5"/>
<evidence type="ECO:0000256" key="3">
    <source>
        <dbReference type="ARBA" id="ARBA00022692"/>
    </source>
</evidence>
<feature type="transmembrane region" description="Helical" evidence="6">
    <location>
        <begin position="428"/>
        <end position="448"/>
    </location>
</feature>
<feature type="transmembrane region" description="Helical" evidence="6">
    <location>
        <begin position="284"/>
        <end position="304"/>
    </location>
</feature>
<keyword evidence="2" id="KW-1003">Cell membrane</keyword>
<feature type="transmembrane region" description="Helical" evidence="6">
    <location>
        <begin position="679"/>
        <end position="703"/>
    </location>
</feature>
<name>A0A7G7G6R5_9BACT</name>
<keyword evidence="5 6" id="KW-0472">Membrane</keyword>
<feature type="transmembrane region" description="Helical" evidence="6">
    <location>
        <begin position="21"/>
        <end position="41"/>
    </location>
</feature>
<organism evidence="9 10">
    <name type="scientific">Adhaeribacter swui</name>
    <dbReference type="NCBI Taxonomy" id="2086471"/>
    <lineage>
        <taxon>Bacteria</taxon>
        <taxon>Pseudomonadati</taxon>
        <taxon>Bacteroidota</taxon>
        <taxon>Cytophagia</taxon>
        <taxon>Cytophagales</taxon>
        <taxon>Hymenobacteraceae</taxon>
        <taxon>Adhaeribacter</taxon>
    </lineage>
</organism>
<sequence>MLTHYLTLACRNLFRHKFYSFLNIAGLAIGMACCLIIFLYVRTSLSYDTHHRGANNIYRIVGEDKKDQQKWMAFTTPMLAPTLQKTFPEVAQAARLLILPGTLIEHDNRRFYEDNFYLADSALLQILNLPLRSGDARTALHTPDAVLISADAAQKYFGSENPVGKILSLDKEVKLTVTGVLAKPTTPTHLKADFIGSFALARSMYQERLNDWTWQQFYTYVRLRENTSAPAFEAKLADYIQNKVQPLLQDDDIGFNFHLQPVTAIYLRSAHLEYDQPNRGNSNYVYAFAIIAVFILVIACFNFMNLSTARSLKRAKEVGVRKVIGAHKSQLIGQYLGESILLTFIAFTLAIPLVRVVLPFFNELSGEVLQLHFTKDLLVIVGLLLLSIPVGLLAGLYPAFFLSSLRPIAVLKSNTTTRGYRLSSLRQGLVVAQFVISVVLIAATAIVYRQLNYLQNKDLGFDKEQTLVFRMEGTRMLQAAEQFKIELLRNPHVLAAATSYGEPGGIAAGETIRLRGDKNNRHISMFTVDYDYIPLMKMQMVAGRPFFKKFKTDEQQAFILNETAVKEFNLGTPEQALGQEIFWDEWEAPDKVKAGKVIGVVKDFHFKSLQQKIEPFVMHVYPAAATWMTVRIRPDNVSNTLADLENTWRTLAPEYPFTYHFLDESFDQMIGKERKMSQVFTLFSGLAIFIACLGLLGLVAFSAQQRTREIGIRKVMGASVPQIMLLLSRDFTRLVLIAIVIACPIAWYGTHRWLQDFAYRIDINWWVFGLAGVVALLIALITVSFQAIKAAVANPVNALRSE</sequence>
<evidence type="ECO:0000256" key="1">
    <source>
        <dbReference type="ARBA" id="ARBA00004651"/>
    </source>
</evidence>
<dbReference type="InterPro" id="IPR050250">
    <property type="entry name" value="Macrolide_Exporter_MacB"/>
</dbReference>
<feature type="domain" description="ABC3 transporter permease C-terminal" evidence="7">
    <location>
        <begin position="290"/>
        <end position="405"/>
    </location>
</feature>
<keyword evidence="3 6" id="KW-0812">Transmembrane</keyword>
<feature type="domain" description="MacB-like periplasmic core" evidence="8">
    <location>
        <begin position="20"/>
        <end position="238"/>
    </location>
</feature>
<evidence type="ECO:0000259" key="7">
    <source>
        <dbReference type="Pfam" id="PF02687"/>
    </source>
</evidence>
<proteinExistence type="predicted"/>
<evidence type="ECO:0000313" key="10">
    <source>
        <dbReference type="Proteomes" id="UP000515237"/>
    </source>
</evidence>
<protein>
    <submittedName>
        <fullName evidence="9">ABC transporter permease</fullName>
    </submittedName>
</protein>